<organism evidence="4 5">
    <name type="scientific">Lacisediminihabitans profunda</name>
    <dbReference type="NCBI Taxonomy" id="2594790"/>
    <lineage>
        <taxon>Bacteria</taxon>
        <taxon>Bacillati</taxon>
        <taxon>Actinomycetota</taxon>
        <taxon>Actinomycetes</taxon>
        <taxon>Micrococcales</taxon>
        <taxon>Microbacteriaceae</taxon>
        <taxon>Lacisediminihabitans</taxon>
    </lineage>
</organism>
<evidence type="ECO:0000256" key="1">
    <source>
        <dbReference type="SAM" id="MobiDB-lite"/>
    </source>
</evidence>
<sequence length="1311" mass="145439">MKDRLVLMRSQPRVCRPARPPIHLVEAPVSSGMRLGLDSLPRRLVVRDTHRASCVEGESMSVESVDGAAGAELRWTTRWRKRISELVMLRGSKSKRDVGPLLLRPLTPTPVTDQHAIYSSELVALLRNRKRRKNVWNIALTGGYGSGKSSILAAVRDRLQRRVVEVSLSSLSDIGVQADASDEETNNLIQKEIVKQLLYRERPSKVPGSRFHRISRLPFWRAVGVSILVGGIVAGLFWLTGWGVPLQLPTGRGSERIWLLVGIGAGTSVLALLLQALLHNRVRIDKLGTASTSISLKTDGSDAEDSFFDKYLDEIVYFFEMTRRNIVIVEDLDRFENPAIYASLRALNTVLNTSRQLRRRPMHFIYAVRDSIFEDLTNAKPPTTEPADNDEPAISTESDKSGVWQADRALSGPPTQRTKFFDLVIPIVPFITYRTSRDLLVKAMESVDSSVTADALSIVAKHITDMRLLLNIINEYRVFRARVLTPNKLQGLTASGLFAMMAFKNTRLADFELVRVGDSTLDRLYRATRDIIDGGLTDVTAEIAALEEKREPVAETRARAEQLGAELQTLTARWLPRVDKAAQNIQFRTNNQVRTTTEIATPAFWESVVDEQVEIEVLASSQIAFHIDAAGLRAELGKTVPERWAAQDNAAHRSELQRLRGQQQWLRSADFRQLTEPMRPLQRAGKPIDFRKDFLDPLSDPLLIDLLAGGYIDRNFHLYTSEFHGEVTSANAMNFLVQHVQAETPSYRYELTPEEVLAVLREGGPEVFGSIGLFNVAIYDELLRSEDVRLDRNIKLLNWVRPSGIEFLDIYATEGKHKEELFRRLSPHWPGIFEHIAMRAKDASDGLEALTLAAFEGADPDQEYPANDLIREQIATGYEKLRELTADDNDPSRAIKILQRLGVRLPSLRELSPTAIAGMIAARQYVITAESIRTALGESDSIGLDVVLSTGEVVFDHVIAHFEEYLSALDSTTPPQPSLKDIGVLVEIMSAVEQAEAGKSIEILMRMPEGNRVDDLDGVPDNVKEVLARGQRFSLTLRNVNAYISALSIDEPLARFLEAERAIDAAGAESTEQETLASQLLNEKQLTVEARLLLAKSLTAAPIAINKISAREPELIQSLVEEGLIEDDPSTFAALNRPEAQVAYIVGSKEAPTYFAQLSPSSAVLEQLIRSENVGDEIKNQIALGLPQMPQNATPEVLEALVSWSLDISTPLPPETIQAVQSSGVRTSAKIEALAIAAPTLPASEVLSYVQLLPDPYPAVLERSTKPVDLPLAPNMDNVLTIIEANGSGPVSSWDQVGEVLRVWMRHPPKD</sequence>
<accession>A0A5C8UNG0</accession>
<feature type="domain" description="YobI-like P-loop NTPase" evidence="3">
    <location>
        <begin position="124"/>
        <end position="521"/>
    </location>
</feature>
<comment type="caution">
    <text evidence="4">The sequence shown here is derived from an EMBL/GenBank/DDBJ whole genome shotgun (WGS) entry which is preliminary data.</text>
</comment>
<evidence type="ECO:0000256" key="2">
    <source>
        <dbReference type="SAM" id="Phobius"/>
    </source>
</evidence>
<dbReference type="Pfam" id="PF20693">
    <property type="entry name" value="YobI-ATPase"/>
    <property type="match status" value="1"/>
</dbReference>
<evidence type="ECO:0000313" key="5">
    <source>
        <dbReference type="Proteomes" id="UP000321379"/>
    </source>
</evidence>
<keyword evidence="2" id="KW-0472">Membrane</keyword>
<protein>
    <recommendedName>
        <fullName evidence="3">YobI-like P-loop NTPase domain-containing protein</fullName>
    </recommendedName>
</protein>
<keyword evidence="5" id="KW-1185">Reference proteome</keyword>
<gene>
    <name evidence="4" type="ORF">FVP33_11530</name>
</gene>
<dbReference type="Proteomes" id="UP000321379">
    <property type="component" value="Unassembled WGS sequence"/>
</dbReference>
<dbReference type="InterPro" id="IPR048428">
    <property type="entry name" value="YobI-NTPase"/>
</dbReference>
<feature type="region of interest" description="Disordered" evidence="1">
    <location>
        <begin position="377"/>
        <end position="398"/>
    </location>
</feature>
<dbReference type="EMBL" id="VRMG01000008">
    <property type="protein sequence ID" value="TXN29773.1"/>
    <property type="molecule type" value="Genomic_DNA"/>
</dbReference>
<reference evidence="4 5" key="1">
    <citation type="submission" date="2019-08" db="EMBL/GenBank/DDBJ databases">
        <title>Bacterial whole genome sequence for Glaciihabitans sp. CHu50b-6-2.</title>
        <authorList>
            <person name="Jin L."/>
        </authorList>
    </citation>
    <scope>NUCLEOTIDE SEQUENCE [LARGE SCALE GENOMIC DNA]</scope>
    <source>
        <strain evidence="4 5">CHu50b-6-2</strain>
    </source>
</reference>
<keyword evidence="2" id="KW-1133">Transmembrane helix</keyword>
<name>A0A5C8UNG0_9MICO</name>
<keyword evidence="2" id="KW-0812">Transmembrane</keyword>
<dbReference type="SUPFAM" id="SSF52540">
    <property type="entry name" value="P-loop containing nucleoside triphosphate hydrolases"/>
    <property type="match status" value="1"/>
</dbReference>
<proteinExistence type="predicted"/>
<feature type="transmembrane region" description="Helical" evidence="2">
    <location>
        <begin position="219"/>
        <end position="237"/>
    </location>
</feature>
<evidence type="ECO:0000259" key="3">
    <source>
        <dbReference type="Pfam" id="PF20693"/>
    </source>
</evidence>
<dbReference type="InterPro" id="IPR027417">
    <property type="entry name" value="P-loop_NTPase"/>
</dbReference>
<evidence type="ECO:0000313" key="4">
    <source>
        <dbReference type="EMBL" id="TXN29773.1"/>
    </source>
</evidence>
<feature type="transmembrane region" description="Helical" evidence="2">
    <location>
        <begin position="257"/>
        <end position="278"/>
    </location>
</feature>